<sequence length="478" mass="52129">MQTFSVDDVTPVTDALPTRSIAELFPAALAVGGDARVLKPNGVHPLLHAVGKAFAEHRPLVLSPDAVWLTIARGISDHVKLNAEELRPVLVGHEGKAVLAVSYGPGDTWEQIVERLAKQVGDAIFECDFSTSTEVERLAGRVAMLDAYSPYFGYWMIGICGIPSITLTGTPDDWRRIRARVDDLPRFGLEHWCRSLVPITDEFVRAAEGAPDTAFWQRIYNPVDAYGGDVVTGWITRFYPYLDFLRGAPVPNPMLDLPVGEPRDNTDQGITTDTVPATLCRAVINVNDRSDISAVALDAGLVGVTQHEDGALEPVAGWAVVAAPPRIEAVLDRVVAENEWEPPGPREERTTAGGVEITVRHEVQGSGELIALYHRVGTASLRGGTWRVRAYGAGGAERLGRHRVDPVLDVADGRLVGEVVDYRNGRTHWVIFRPGDLPEDVPVLGTSLAMLLESVLDHGDVAHLETMRLAELEMSYEE</sequence>
<dbReference type="InterPro" id="IPR025533">
    <property type="entry name" value="DUF4419"/>
</dbReference>
<protein>
    <recommendedName>
        <fullName evidence="3">DUF4419 domain-containing protein</fullName>
    </recommendedName>
</protein>
<dbReference type="AlphaFoldDB" id="A0A1I6D1B3"/>
<evidence type="ECO:0000313" key="2">
    <source>
        <dbReference type="Proteomes" id="UP000198583"/>
    </source>
</evidence>
<dbReference type="Pfam" id="PF14388">
    <property type="entry name" value="DUF4419"/>
    <property type="match status" value="1"/>
</dbReference>
<dbReference type="EMBL" id="FOYL01000001">
    <property type="protein sequence ID" value="SFQ99151.1"/>
    <property type="molecule type" value="Genomic_DNA"/>
</dbReference>
<gene>
    <name evidence="1" type="ORF">SAMN04488564_101791</name>
</gene>
<accession>A0A1I6D1B3</accession>
<dbReference type="STRING" id="84724.SAMN04488564_101791"/>
<reference evidence="2" key="1">
    <citation type="submission" date="2016-10" db="EMBL/GenBank/DDBJ databases">
        <authorList>
            <person name="Varghese N."/>
            <person name="Submissions S."/>
        </authorList>
    </citation>
    <scope>NUCLEOTIDE SEQUENCE [LARGE SCALE GENOMIC DNA]</scope>
    <source>
        <strain evidence="2">DSM 44232</strain>
    </source>
</reference>
<proteinExistence type="predicted"/>
<organism evidence="1 2">
    <name type="scientific">Lentzea waywayandensis</name>
    <dbReference type="NCBI Taxonomy" id="84724"/>
    <lineage>
        <taxon>Bacteria</taxon>
        <taxon>Bacillati</taxon>
        <taxon>Actinomycetota</taxon>
        <taxon>Actinomycetes</taxon>
        <taxon>Pseudonocardiales</taxon>
        <taxon>Pseudonocardiaceae</taxon>
        <taxon>Lentzea</taxon>
    </lineage>
</organism>
<dbReference type="Proteomes" id="UP000198583">
    <property type="component" value="Unassembled WGS sequence"/>
</dbReference>
<keyword evidence="2" id="KW-1185">Reference proteome</keyword>
<evidence type="ECO:0008006" key="3">
    <source>
        <dbReference type="Google" id="ProtNLM"/>
    </source>
</evidence>
<dbReference type="PANTHER" id="PTHR31252:SF11">
    <property type="entry name" value="DUF4419 DOMAIN-CONTAINING PROTEIN"/>
    <property type="match status" value="1"/>
</dbReference>
<evidence type="ECO:0000313" key="1">
    <source>
        <dbReference type="EMBL" id="SFQ99151.1"/>
    </source>
</evidence>
<name>A0A1I6D1B3_9PSEU</name>
<dbReference type="OrthoDB" id="3654740at2"/>
<dbReference type="PANTHER" id="PTHR31252">
    <property type="entry name" value="DUF4419 DOMAIN-CONTAINING PROTEIN"/>
    <property type="match status" value="1"/>
</dbReference>